<proteinExistence type="predicted"/>
<organism evidence="1 2">
    <name type="scientific">Rhinolophus ferrumequinum</name>
    <name type="common">Greater horseshoe bat</name>
    <dbReference type="NCBI Taxonomy" id="59479"/>
    <lineage>
        <taxon>Eukaryota</taxon>
        <taxon>Metazoa</taxon>
        <taxon>Chordata</taxon>
        <taxon>Craniata</taxon>
        <taxon>Vertebrata</taxon>
        <taxon>Euteleostomi</taxon>
        <taxon>Mammalia</taxon>
        <taxon>Eutheria</taxon>
        <taxon>Laurasiatheria</taxon>
        <taxon>Chiroptera</taxon>
        <taxon>Yinpterochiroptera</taxon>
        <taxon>Rhinolophoidea</taxon>
        <taxon>Rhinolophidae</taxon>
        <taxon>Rhinolophinae</taxon>
        <taxon>Rhinolophus</taxon>
    </lineage>
</organism>
<reference evidence="1 2" key="1">
    <citation type="journal article" date="2020" name="Nature">
        <title>Six reference-quality genomes reveal evolution of bat adaptations.</title>
        <authorList>
            <person name="Jebb D."/>
            <person name="Huang Z."/>
            <person name="Pippel M."/>
            <person name="Hughes G.M."/>
            <person name="Lavrichenko K."/>
            <person name="Devanna P."/>
            <person name="Winkler S."/>
            <person name="Jermiin L.S."/>
            <person name="Skirmuntt E.C."/>
            <person name="Katzourakis A."/>
            <person name="Burkitt-Gray L."/>
            <person name="Ray D.A."/>
            <person name="Sullivan K.A.M."/>
            <person name="Roscito J.G."/>
            <person name="Kirilenko B.M."/>
            <person name="Davalos L.M."/>
            <person name="Corthals A.P."/>
            <person name="Power M.L."/>
            <person name="Jones G."/>
            <person name="Ransome R.D."/>
            <person name="Dechmann D.K.N."/>
            <person name="Locatelli A.G."/>
            <person name="Puechmaille S.J."/>
            <person name="Fedrigo O."/>
            <person name="Jarvis E.D."/>
            <person name="Hiller M."/>
            <person name="Vernes S.C."/>
            <person name="Myers E.W."/>
            <person name="Teeling E.C."/>
        </authorList>
    </citation>
    <scope>NUCLEOTIDE SEQUENCE [LARGE SCALE GENOMIC DNA]</scope>
    <source>
        <strain evidence="1">MRhiFer1</strain>
        <tissue evidence="1">Lung</tissue>
    </source>
</reference>
<dbReference type="EMBL" id="JACAGC010000001">
    <property type="protein sequence ID" value="KAF6390231.1"/>
    <property type="molecule type" value="Genomic_DNA"/>
</dbReference>
<evidence type="ECO:0000313" key="2">
    <source>
        <dbReference type="Proteomes" id="UP000585614"/>
    </source>
</evidence>
<name>A0A7J8AVD4_RHIFE</name>
<protein>
    <submittedName>
        <fullName evidence="1">Uncharacterized protein</fullName>
    </submittedName>
</protein>
<dbReference type="Proteomes" id="UP000585614">
    <property type="component" value="Unassembled WGS sequence"/>
</dbReference>
<sequence>MRLGSPSLPVFSFLTADPLPHPCALPTYSPTPHLALSTSGLVTYPMPRVLFSAGEGKRCWLLSRDSYVDVREPRYCLLTPASSGGEKGLGSKGGPWGPREWTLGDSHPLFPLTKCPGDPWLRPAQGLARWQGKGAPHSTLKSFDCPYPLHHPDLRPPLNLPCLPPQAAELGSFLTPFSTLCFMSRTLLH</sequence>
<gene>
    <name evidence="1" type="ORF">mRhiFer1_007811</name>
</gene>
<evidence type="ECO:0000313" key="1">
    <source>
        <dbReference type="EMBL" id="KAF6390231.1"/>
    </source>
</evidence>
<dbReference type="AlphaFoldDB" id="A0A7J8AVD4"/>
<comment type="caution">
    <text evidence="1">The sequence shown here is derived from an EMBL/GenBank/DDBJ whole genome shotgun (WGS) entry which is preliminary data.</text>
</comment>
<accession>A0A7J8AVD4</accession>